<evidence type="ECO:0000313" key="4">
    <source>
        <dbReference type="Proteomes" id="UP000195043"/>
    </source>
</evidence>
<sequence length="120" mass="13559">MSDKPQGKNTQIPNNTFNTMNTKPDPSQQGSPVPFQQGDFASIDTQYENKKTFSEILSFYVLGIALTIISFYLFVTLPIFQNFLNQTILSFAIAFGLLIVSFVIAHVLTTLCTEIYRKKH</sequence>
<accession>A0A242AA38</accession>
<dbReference type="RefSeq" id="WP_086275860.1">
    <property type="nucleotide sequence ID" value="NZ_NGKU01000001.1"/>
</dbReference>
<feature type="transmembrane region" description="Helical" evidence="2">
    <location>
        <begin position="87"/>
        <end position="111"/>
    </location>
</feature>
<organism evidence="3 4">
    <name type="scientific">Candidatus Enterococcus testudinis</name>
    <dbReference type="NCBI Taxonomy" id="1834191"/>
    <lineage>
        <taxon>Bacteria</taxon>
        <taxon>Bacillati</taxon>
        <taxon>Bacillota</taxon>
        <taxon>Bacilli</taxon>
        <taxon>Lactobacillales</taxon>
        <taxon>Enterococcaceae</taxon>
        <taxon>Enterococcus</taxon>
    </lineage>
</organism>
<protein>
    <submittedName>
        <fullName evidence="3">Uncharacterized protein</fullName>
    </submittedName>
</protein>
<keyword evidence="2" id="KW-1133">Transmembrane helix</keyword>
<feature type="transmembrane region" description="Helical" evidence="2">
    <location>
        <begin position="56"/>
        <end position="75"/>
    </location>
</feature>
<dbReference type="Proteomes" id="UP000195043">
    <property type="component" value="Unassembled WGS sequence"/>
</dbReference>
<evidence type="ECO:0000256" key="1">
    <source>
        <dbReference type="SAM" id="MobiDB-lite"/>
    </source>
</evidence>
<gene>
    <name evidence="3" type="ORF">A5886_003007</name>
</gene>
<evidence type="ECO:0000256" key="2">
    <source>
        <dbReference type="SAM" id="Phobius"/>
    </source>
</evidence>
<feature type="region of interest" description="Disordered" evidence="1">
    <location>
        <begin position="1"/>
        <end position="38"/>
    </location>
</feature>
<keyword evidence="2" id="KW-0472">Membrane</keyword>
<proteinExistence type="predicted"/>
<dbReference type="AlphaFoldDB" id="A0A242AA38"/>
<dbReference type="OrthoDB" id="2339936at2"/>
<keyword evidence="2" id="KW-0812">Transmembrane</keyword>
<keyword evidence="4" id="KW-1185">Reference proteome</keyword>
<name>A0A242AA38_9ENTE</name>
<evidence type="ECO:0000313" key="3">
    <source>
        <dbReference type="EMBL" id="OTN77906.1"/>
    </source>
</evidence>
<feature type="compositionally biased region" description="Polar residues" evidence="1">
    <location>
        <begin position="7"/>
        <end position="31"/>
    </location>
</feature>
<comment type="caution">
    <text evidence="3">The sequence shown here is derived from an EMBL/GenBank/DDBJ whole genome shotgun (WGS) entry which is preliminary data.</text>
</comment>
<reference evidence="3 4" key="1">
    <citation type="submission" date="2017-05" db="EMBL/GenBank/DDBJ databases">
        <title>The Genome Sequence of Enterococcus sp. 8G7_MSG3316.</title>
        <authorList>
            <consortium name="The Broad Institute Genomics Platform"/>
            <consortium name="The Broad Institute Genomic Center for Infectious Diseases"/>
            <person name="Earl A."/>
            <person name="Manson A."/>
            <person name="Schwartman J."/>
            <person name="Gilmore M."/>
            <person name="Abouelleil A."/>
            <person name="Cao P."/>
            <person name="Chapman S."/>
            <person name="Cusick C."/>
            <person name="Shea T."/>
            <person name="Young S."/>
            <person name="Neafsey D."/>
            <person name="Nusbaum C."/>
            <person name="Birren B."/>
        </authorList>
    </citation>
    <scope>NUCLEOTIDE SEQUENCE [LARGE SCALE GENOMIC DNA]</scope>
    <source>
        <strain evidence="3 4">8G7_MSG3316</strain>
    </source>
</reference>
<dbReference type="EMBL" id="NGKU01000001">
    <property type="protein sequence ID" value="OTN77906.1"/>
    <property type="molecule type" value="Genomic_DNA"/>
</dbReference>